<evidence type="ECO:0000256" key="2">
    <source>
        <dbReference type="ARBA" id="ARBA00009743"/>
    </source>
</evidence>
<dbReference type="EMBL" id="POUB01000014">
    <property type="protein sequence ID" value="PZG02074.1"/>
    <property type="molecule type" value="Genomic_DNA"/>
</dbReference>
<sequence>MKAVLRPLTATFAALATALAGAATLACASPAAAAPGSPALRPPLGWNSWNTFGCDINETKIRAAADAMVNSGMREAGYEYVVVDDCWQATTRDASGNLRSDPTRFPSGMKALGDYIHSKGLKFGIYQAPREETCAQYFNAIGGATGALGHEQQDANTFASWGVDFLKYDWCSPWGTLNDQIASFSLMRDALRATGRPIVYSINSNSAHSNTGPSYDWSPVADMWRTTEDITDKWRSGCTGDCFMGVTEILDVQAPLHAWNGPGHWNDPDMLEVGVRGTFTPTENRAHFSMWAIMASPLIAGNDITTMSADVRTVLTDPDVLAINQDSLGRQAQRVRDFGETEVWAKTLSDGSVAVALLNRSGSTATISTTAAEVGMPAASGYNLFEVWTHAASNTSGAISATVPAHGVAMYRVRTGSTTPTDTFSLRGVGSNRCLDILGGAPNDGSQAVIWDCNGGLTQVVTADSGQLRIVGKCLDAEGRGTANGTKVILWPCNSGTNQQWTMQADGTIRGVQSGKCIDVNQAATANNSPIILWTCSGAANQRWTRI</sequence>
<dbReference type="InterPro" id="IPR017853">
    <property type="entry name" value="GH"/>
</dbReference>
<dbReference type="SUPFAM" id="SSF50370">
    <property type="entry name" value="Ricin B-like lectins"/>
    <property type="match status" value="1"/>
</dbReference>
<dbReference type="InterPro" id="IPR013785">
    <property type="entry name" value="Aldolase_TIM"/>
</dbReference>
<feature type="chain" id="PRO_5015875594" description="Alpha-galactosidase" evidence="12">
    <location>
        <begin position="34"/>
        <end position="547"/>
    </location>
</feature>
<dbReference type="CDD" id="cd14792">
    <property type="entry name" value="GH27"/>
    <property type="match status" value="1"/>
</dbReference>
<dbReference type="PANTHER" id="PTHR11452">
    <property type="entry name" value="ALPHA-GALACTOSIDASE/ALPHA-N-ACETYLGALACTOSAMINIDASE"/>
    <property type="match status" value="1"/>
</dbReference>
<dbReference type="InterPro" id="IPR000772">
    <property type="entry name" value="Ricin_B_lectin"/>
</dbReference>
<dbReference type="Proteomes" id="UP000248749">
    <property type="component" value="Unassembled WGS sequence"/>
</dbReference>
<reference evidence="14 15" key="1">
    <citation type="submission" date="2018-01" db="EMBL/GenBank/DDBJ databases">
        <title>Draft genome sequence of Salinispora sp. 13K206.</title>
        <authorList>
            <person name="Sahin N."/>
            <person name="Saygin H."/>
            <person name="Ay H."/>
        </authorList>
    </citation>
    <scope>NUCLEOTIDE SEQUENCE [LARGE SCALE GENOMIC DNA]</scope>
    <source>
        <strain evidence="14 15">13K206</strain>
    </source>
</reference>
<dbReference type="GO" id="GO:0004557">
    <property type="term" value="F:alpha-galactosidase activity"/>
    <property type="evidence" value="ECO:0007669"/>
    <property type="project" value="UniProtKB-EC"/>
</dbReference>
<dbReference type="EC" id="3.2.1.22" evidence="11"/>
<evidence type="ECO:0000313" key="15">
    <source>
        <dbReference type="Proteomes" id="UP000248749"/>
    </source>
</evidence>
<comment type="caution">
    <text evidence="14">The sequence shown here is derived from an EMBL/GenBank/DDBJ whole genome shotgun (WGS) entry which is preliminary data.</text>
</comment>
<keyword evidence="15" id="KW-1185">Reference proteome</keyword>
<dbReference type="Pfam" id="PF00652">
    <property type="entry name" value="Ricin_B_lectin"/>
    <property type="match status" value="1"/>
</dbReference>
<evidence type="ECO:0000256" key="4">
    <source>
        <dbReference type="ARBA" id="ARBA00022729"/>
    </source>
</evidence>
<dbReference type="InterPro" id="IPR035992">
    <property type="entry name" value="Ricin_B-like_lectins"/>
</dbReference>
<dbReference type="AlphaFoldDB" id="A0A2W2EB45"/>
<evidence type="ECO:0000256" key="1">
    <source>
        <dbReference type="ARBA" id="ARBA00004613"/>
    </source>
</evidence>
<dbReference type="InterPro" id="IPR002241">
    <property type="entry name" value="Glyco_hydro_27"/>
</dbReference>
<organism evidence="14 15">
    <name type="scientific">Micromonospora deserti</name>
    <dbReference type="NCBI Taxonomy" id="2070366"/>
    <lineage>
        <taxon>Bacteria</taxon>
        <taxon>Bacillati</taxon>
        <taxon>Actinomycetota</taxon>
        <taxon>Actinomycetes</taxon>
        <taxon>Micromonosporales</taxon>
        <taxon>Micromonosporaceae</taxon>
        <taxon>Micromonospora</taxon>
    </lineage>
</organism>
<feature type="signal peptide" evidence="12">
    <location>
        <begin position="1"/>
        <end position="33"/>
    </location>
</feature>
<gene>
    <name evidence="14" type="ORF">C1I99_04030</name>
</gene>
<accession>A0A2W2EB45</accession>
<dbReference type="InterPro" id="IPR041233">
    <property type="entry name" value="Melibiase_C"/>
</dbReference>
<keyword evidence="9 11" id="KW-0326">Glycosidase</keyword>
<protein>
    <recommendedName>
        <fullName evidence="11">Alpha-galactosidase</fullName>
        <ecNumber evidence="11">3.2.1.22</ecNumber>
    </recommendedName>
    <alternativeName>
        <fullName evidence="11">Melibiase</fullName>
    </alternativeName>
</protein>
<dbReference type="Pfam" id="PF16499">
    <property type="entry name" value="Melibiase_2"/>
    <property type="match status" value="1"/>
</dbReference>
<dbReference type="Gene3D" id="2.80.10.50">
    <property type="match status" value="1"/>
</dbReference>
<evidence type="ECO:0000256" key="5">
    <source>
        <dbReference type="ARBA" id="ARBA00022801"/>
    </source>
</evidence>
<dbReference type="PRINTS" id="PR00740">
    <property type="entry name" value="GLHYDRLASE27"/>
</dbReference>
<keyword evidence="6 11" id="KW-1015">Disulfide bond</keyword>
<evidence type="ECO:0000256" key="11">
    <source>
        <dbReference type="RuleBase" id="RU361168"/>
    </source>
</evidence>
<comment type="subcellular location">
    <subcellularLocation>
        <location evidence="1">Secreted</location>
    </subcellularLocation>
</comment>
<dbReference type="InterPro" id="IPR013780">
    <property type="entry name" value="Glyco_hydro_b"/>
</dbReference>
<evidence type="ECO:0000313" key="14">
    <source>
        <dbReference type="EMBL" id="PZG02074.1"/>
    </source>
</evidence>
<dbReference type="SUPFAM" id="SSF51445">
    <property type="entry name" value="(Trans)glycosidases"/>
    <property type="match status" value="1"/>
</dbReference>
<dbReference type="FunFam" id="3.20.20.70:FF:000197">
    <property type="entry name" value="Alpha-galactosidase"/>
    <property type="match status" value="1"/>
</dbReference>
<dbReference type="InterPro" id="IPR000111">
    <property type="entry name" value="Glyco_hydro_27/36_CS"/>
</dbReference>
<evidence type="ECO:0000256" key="10">
    <source>
        <dbReference type="ARBA" id="ARBA00023326"/>
    </source>
</evidence>
<dbReference type="SMART" id="SM00458">
    <property type="entry name" value="RICIN"/>
    <property type="match status" value="1"/>
</dbReference>
<dbReference type="RefSeq" id="WP_111132792.1">
    <property type="nucleotide sequence ID" value="NZ_POUB01000014.1"/>
</dbReference>
<comment type="catalytic activity">
    <reaction evidence="11">
        <text>Hydrolysis of terminal, non-reducing alpha-D-galactose residues in alpha-D-galactosides, including galactose oligosaccharides, galactomannans and galactolipids.</text>
        <dbReference type="EC" id="3.2.1.22"/>
    </reaction>
</comment>
<evidence type="ECO:0000256" key="12">
    <source>
        <dbReference type="SAM" id="SignalP"/>
    </source>
</evidence>
<dbReference type="Gene3D" id="3.20.20.70">
    <property type="entry name" value="Aldolase class I"/>
    <property type="match status" value="1"/>
</dbReference>
<dbReference type="Pfam" id="PF17801">
    <property type="entry name" value="Melibiase_C"/>
    <property type="match status" value="1"/>
</dbReference>
<keyword evidence="3" id="KW-0964">Secreted</keyword>
<dbReference type="PROSITE" id="PS50231">
    <property type="entry name" value="RICIN_B_LECTIN"/>
    <property type="match status" value="1"/>
</dbReference>
<evidence type="ECO:0000259" key="13">
    <source>
        <dbReference type="SMART" id="SM00458"/>
    </source>
</evidence>
<evidence type="ECO:0000256" key="9">
    <source>
        <dbReference type="ARBA" id="ARBA00023295"/>
    </source>
</evidence>
<dbReference type="PANTHER" id="PTHR11452:SF75">
    <property type="entry name" value="ALPHA-GALACTOSIDASE MEL1"/>
    <property type="match status" value="1"/>
</dbReference>
<dbReference type="SUPFAM" id="SSF51011">
    <property type="entry name" value="Glycosyl hydrolase domain"/>
    <property type="match status" value="1"/>
</dbReference>
<name>A0A2W2EB45_9ACTN</name>
<keyword evidence="7" id="KW-0325">Glycoprotein</keyword>
<proteinExistence type="inferred from homology"/>
<dbReference type="Gene3D" id="2.60.40.1180">
    <property type="entry name" value="Golgi alpha-mannosidase II"/>
    <property type="match status" value="1"/>
</dbReference>
<dbReference type="PROSITE" id="PS00512">
    <property type="entry name" value="ALPHA_GALACTOSIDASE"/>
    <property type="match status" value="1"/>
</dbReference>
<comment type="similarity">
    <text evidence="2 11">Belongs to the glycosyl hydrolase 27 family.</text>
</comment>
<evidence type="ECO:0000256" key="7">
    <source>
        <dbReference type="ARBA" id="ARBA00023180"/>
    </source>
</evidence>
<dbReference type="GO" id="GO:0005576">
    <property type="term" value="C:extracellular region"/>
    <property type="evidence" value="ECO:0007669"/>
    <property type="project" value="UniProtKB-SubCell"/>
</dbReference>
<feature type="domain" description="Ricin B lectin" evidence="13">
    <location>
        <begin position="421"/>
        <end position="547"/>
    </location>
</feature>
<evidence type="ECO:0000256" key="6">
    <source>
        <dbReference type="ARBA" id="ARBA00023157"/>
    </source>
</evidence>
<keyword evidence="4 12" id="KW-0732">Signal</keyword>
<dbReference type="OrthoDB" id="9807519at2"/>
<keyword evidence="5 11" id="KW-0378">Hydrolase</keyword>
<evidence type="ECO:0000256" key="3">
    <source>
        <dbReference type="ARBA" id="ARBA00022525"/>
    </source>
</evidence>
<evidence type="ECO:0000256" key="8">
    <source>
        <dbReference type="ARBA" id="ARBA00023277"/>
    </source>
</evidence>
<dbReference type="FunFam" id="2.60.40.1180:FF:000008">
    <property type="entry name" value="Alpha-galactosidase"/>
    <property type="match status" value="1"/>
</dbReference>
<keyword evidence="10" id="KW-0624">Polysaccharide degradation</keyword>
<keyword evidence="8" id="KW-0119">Carbohydrate metabolism</keyword>
<dbReference type="CDD" id="cd23418">
    <property type="entry name" value="beta-trefoil_Ricin_XLN-like"/>
    <property type="match status" value="1"/>
</dbReference>
<dbReference type="PROSITE" id="PS51257">
    <property type="entry name" value="PROKAR_LIPOPROTEIN"/>
    <property type="match status" value="1"/>
</dbReference>
<dbReference type="GO" id="GO:0000272">
    <property type="term" value="P:polysaccharide catabolic process"/>
    <property type="evidence" value="ECO:0007669"/>
    <property type="project" value="UniProtKB-KW"/>
</dbReference>